<dbReference type="InterPro" id="IPR038441">
    <property type="entry name" value="THAP_Znf_sf"/>
</dbReference>
<keyword evidence="5" id="KW-0862">Zinc</keyword>
<name>A0A9N9ST09_DIABA</name>
<evidence type="ECO:0000256" key="7">
    <source>
        <dbReference type="ARBA" id="ARBA00023054"/>
    </source>
</evidence>
<keyword evidence="11" id="KW-0131">Cell cycle</keyword>
<evidence type="ECO:0000313" key="14">
    <source>
        <dbReference type="EMBL" id="CAG9831180.1"/>
    </source>
</evidence>
<dbReference type="SMART" id="SM00980">
    <property type="entry name" value="THAP"/>
    <property type="match status" value="1"/>
</dbReference>
<evidence type="ECO:0000256" key="2">
    <source>
        <dbReference type="ARBA" id="ARBA00006177"/>
    </source>
</evidence>
<dbReference type="Proteomes" id="UP001153709">
    <property type="component" value="Chromosome 3"/>
</dbReference>
<evidence type="ECO:0000256" key="3">
    <source>
        <dbReference type="ARBA" id="ARBA00022723"/>
    </source>
</evidence>
<evidence type="ECO:0000313" key="15">
    <source>
        <dbReference type="Proteomes" id="UP001153709"/>
    </source>
</evidence>
<keyword evidence="15" id="KW-1185">Reference proteome</keyword>
<dbReference type="InterPro" id="IPR006612">
    <property type="entry name" value="THAP_Znf"/>
</dbReference>
<proteinExistence type="inferred from homology"/>
<protein>
    <recommendedName>
        <fullName evidence="13">THAP-type domain-containing protein</fullName>
    </recommendedName>
</protein>
<dbReference type="EMBL" id="OU898278">
    <property type="protein sequence ID" value="CAG9831180.1"/>
    <property type="molecule type" value="Genomic_DNA"/>
</dbReference>
<evidence type="ECO:0000256" key="10">
    <source>
        <dbReference type="ARBA" id="ARBA00023242"/>
    </source>
</evidence>
<keyword evidence="3" id="KW-0479">Metal-binding</keyword>
<sequence length="88" mass="10276">MVRYCVVCKKSSYLHPELSFHLFPVKNQLLFDMWLSVFGLNKEHISKNATVCSEHFKKHDLIIQPSGRVILRKGTVPINIYHKSPEPR</sequence>
<keyword evidence="7" id="KW-0175">Coiled coil</keyword>
<dbReference type="GO" id="GO:0043565">
    <property type="term" value="F:sequence-specific DNA binding"/>
    <property type="evidence" value="ECO:0007669"/>
    <property type="project" value="InterPro"/>
</dbReference>
<organism evidence="14 15">
    <name type="scientific">Diabrotica balteata</name>
    <name type="common">Banded cucumber beetle</name>
    <dbReference type="NCBI Taxonomy" id="107213"/>
    <lineage>
        <taxon>Eukaryota</taxon>
        <taxon>Metazoa</taxon>
        <taxon>Ecdysozoa</taxon>
        <taxon>Arthropoda</taxon>
        <taxon>Hexapoda</taxon>
        <taxon>Insecta</taxon>
        <taxon>Pterygota</taxon>
        <taxon>Neoptera</taxon>
        <taxon>Endopterygota</taxon>
        <taxon>Coleoptera</taxon>
        <taxon>Polyphaga</taxon>
        <taxon>Cucujiformia</taxon>
        <taxon>Chrysomeloidea</taxon>
        <taxon>Chrysomelidae</taxon>
        <taxon>Galerucinae</taxon>
        <taxon>Diabroticina</taxon>
        <taxon>Diabroticites</taxon>
        <taxon>Diabrotica</taxon>
    </lineage>
</organism>
<evidence type="ECO:0000256" key="8">
    <source>
        <dbReference type="ARBA" id="ARBA00023125"/>
    </source>
</evidence>
<evidence type="ECO:0000256" key="9">
    <source>
        <dbReference type="ARBA" id="ARBA00023163"/>
    </source>
</evidence>
<dbReference type="Gene3D" id="6.20.210.20">
    <property type="entry name" value="THAP domain"/>
    <property type="match status" value="1"/>
</dbReference>
<comment type="subcellular location">
    <subcellularLocation>
        <location evidence="1">Nucleus</location>
        <location evidence="1">Nucleoplasm</location>
    </subcellularLocation>
</comment>
<dbReference type="PANTHER" id="PTHR46600">
    <property type="entry name" value="THAP DOMAIN-CONTAINING"/>
    <property type="match status" value="1"/>
</dbReference>
<evidence type="ECO:0000256" key="11">
    <source>
        <dbReference type="ARBA" id="ARBA00023306"/>
    </source>
</evidence>
<evidence type="ECO:0000256" key="5">
    <source>
        <dbReference type="ARBA" id="ARBA00022833"/>
    </source>
</evidence>
<dbReference type="InterPro" id="IPR026516">
    <property type="entry name" value="THAP1/10"/>
</dbReference>
<dbReference type="PROSITE" id="PS50950">
    <property type="entry name" value="ZF_THAP"/>
    <property type="match status" value="1"/>
</dbReference>
<evidence type="ECO:0000256" key="6">
    <source>
        <dbReference type="ARBA" id="ARBA00023015"/>
    </source>
</evidence>
<gene>
    <name evidence="14" type="ORF">DIABBA_LOCUS4801</name>
</gene>
<keyword evidence="4 12" id="KW-0863">Zinc-finger</keyword>
<dbReference type="GO" id="GO:0008270">
    <property type="term" value="F:zinc ion binding"/>
    <property type="evidence" value="ECO:0007669"/>
    <property type="project" value="UniProtKB-KW"/>
</dbReference>
<keyword evidence="8 12" id="KW-0238">DNA-binding</keyword>
<keyword evidence="10" id="KW-0539">Nucleus</keyword>
<dbReference type="SUPFAM" id="SSF57716">
    <property type="entry name" value="Glucocorticoid receptor-like (DNA-binding domain)"/>
    <property type="match status" value="1"/>
</dbReference>
<evidence type="ECO:0000256" key="12">
    <source>
        <dbReference type="PROSITE-ProRule" id="PRU00309"/>
    </source>
</evidence>
<evidence type="ECO:0000256" key="4">
    <source>
        <dbReference type="ARBA" id="ARBA00022771"/>
    </source>
</evidence>
<dbReference type="OrthoDB" id="190089at2759"/>
<keyword evidence="9" id="KW-0804">Transcription</keyword>
<evidence type="ECO:0000259" key="13">
    <source>
        <dbReference type="PROSITE" id="PS50950"/>
    </source>
</evidence>
<keyword evidence="6" id="KW-0805">Transcription regulation</keyword>
<feature type="domain" description="THAP-type" evidence="13">
    <location>
        <begin position="1"/>
        <end position="80"/>
    </location>
</feature>
<accession>A0A9N9ST09</accession>
<comment type="similarity">
    <text evidence="2">Belongs to the THAP1 family.</text>
</comment>
<dbReference type="Pfam" id="PF05485">
    <property type="entry name" value="THAP"/>
    <property type="match status" value="1"/>
</dbReference>
<reference evidence="14" key="1">
    <citation type="submission" date="2022-01" db="EMBL/GenBank/DDBJ databases">
        <authorList>
            <person name="King R."/>
        </authorList>
    </citation>
    <scope>NUCLEOTIDE SEQUENCE</scope>
</reference>
<dbReference type="AlphaFoldDB" id="A0A9N9ST09"/>
<evidence type="ECO:0000256" key="1">
    <source>
        <dbReference type="ARBA" id="ARBA00004642"/>
    </source>
</evidence>
<dbReference type="GO" id="GO:0005654">
    <property type="term" value="C:nucleoplasm"/>
    <property type="evidence" value="ECO:0007669"/>
    <property type="project" value="UniProtKB-SubCell"/>
</dbReference>
<dbReference type="PANTHER" id="PTHR46600:SF1">
    <property type="entry name" value="THAP DOMAIN-CONTAINING PROTEIN 1"/>
    <property type="match status" value="1"/>
</dbReference>